<dbReference type="STRING" id="1763537.ULVI_10720"/>
<organism evidence="5 6">
    <name type="scientific">Cochleicola gelatinilyticus</name>
    <dbReference type="NCBI Taxonomy" id="1763537"/>
    <lineage>
        <taxon>Bacteria</taxon>
        <taxon>Pseudomonadati</taxon>
        <taxon>Bacteroidota</taxon>
        <taxon>Flavobacteriia</taxon>
        <taxon>Flavobacteriales</taxon>
        <taxon>Flavobacteriaceae</taxon>
        <taxon>Cochleicola</taxon>
    </lineage>
</organism>
<feature type="transmembrane region" description="Helical" evidence="4">
    <location>
        <begin position="7"/>
        <end position="28"/>
    </location>
</feature>
<protein>
    <recommendedName>
        <fullName evidence="7">Gamma-glutamylcyclotransferase AIG2-like domain-containing protein</fullName>
    </recommendedName>
</protein>
<keyword evidence="6" id="KW-1185">Reference proteome</keyword>
<comment type="caution">
    <text evidence="5">The sequence shown here is derived from an EMBL/GenBank/DDBJ whole genome shotgun (WGS) entry which is preliminary data.</text>
</comment>
<dbReference type="Gene3D" id="3.10.490.10">
    <property type="entry name" value="Gamma-glutamyl cyclotransferase-like"/>
    <property type="match status" value="1"/>
</dbReference>
<dbReference type="InterPro" id="IPR017939">
    <property type="entry name" value="G-Glutamylcylcotransferase"/>
</dbReference>
<feature type="transmembrane region" description="Helical" evidence="4">
    <location>
        <begin position="34"/>
        <end position="57"/>
    </location>
</feature>
<reference evidence="5 6" key="1">
    <citation type="submission" date="2016-02" db="EMBL/GenBank/DDBJ databases">
        <title>Ulvibacter sp. LPB0005, isolated from Thais luteostoma.</title>
        <authorList>
            <person name="Shin S.-K."/>
            <person name="Yi H."/>
        </authorList>
    </citation>
    <scope>NUCLEOTIDE SEQUENCE [LARGE SCALE GENOMIC DNA]</scope>
    <source>
        <strain evidence="5 6">LPB0005</strain>
    </source>
</reference>
<dbReference type="EMBL" id="LRXL01000045">
    <property type="protein sequence ID" value="OAB77954.1"/>
    <property type="molecule type" value="Genomic_DNA"/>
</dbReference>
<keyword evidence="4" id="KW-0812">Transmembrane</keyword>
<evidence type="ECO:0000256" key="3">
    <source>
        <dbReference type="PIRSR" id="PIRSR617939-2"/>
    </source>
</evidence>
<accession>A0A167GVS0</accession>
<name>A0A167GVS0_9FLAO</name>
<sequence>MKDQGNKLLLVLGLLGSISSIVALLIHFSGDSLLLFFFYAILIIAGGVLGFIIRGVLFQRNTSTNKVFRTPDNAKYNEQFYEYFNDKIRNAKHDIYITGEGFECKDPKGKEIAREFKSAIETALKNNVKVIRLQTKTYHENDYWNKQLKYLLSEYPDYFELYITNTTFEITGLASVCVIDDCNDKDNTVEFMFTVLRNIGTKNARLAGVGIFIENNKELCIDFKERILADINNEVSTDRITLENFDREMVEKYLYFSYGSNMDLSQMKERCPSAEKISNGYVENYSLVFNRKGDYRDGGVASIEPASNSRVYGVIFEMSKDDFKELDRIENPNSYVRKIMRINSLDHGELECNLYLAIPEGDISPDEEYLEKIISAAHIANLPLDYIQILKDYRHKAQ</sequence>
<gene>
    <name evidence="5" type="ORF">ULVI_10720</name>
</gene>
<evidence type="ECO:0000256" key="4">
    <source>
        <dbReference type="SAM" id="Phobius"/>
    </source>
</evidence>
<dbReference type="CDD" id="cd06661">
    <property type="entry name" value="GGCT_like"/>
    <property type="match status" value="1"/>
</dbReference>
<dbReference type="InterPro" id="IPR013024">
    <property type="entry name" value="GGCT-like"/>
</dbReference>
<dbReference type="Pfam" id="PF13772">
    <property type="entry name" value="AIG2_2"/>
    <property type="match status" value="1"/>
</dbReference>
<dbReference type="PANTHER" id="PTHR12935:SF0">
    <property type="entry name" value="GAMMA-GLUTAMYLCYCLOTRANSFERASE"/>
    <property type="match status" value="1"/>
</dbReference>
<keyword evidence="1" id="KW-0456">Lyase</keyword>
<proteinExistence type="predicted"/>
<evidence type="ECO:0000256" key="2">
    <source>
        <dbReference type="PIRSR" id="PIRSR617939-1"/>
    </source>
</evidence>
<keyword evidence="4" id="KW-1133">Transmembrane helix</keyword>
<feature type="binding site" evidence="3">
    <location>
        <begin position="255"/>
        <end position="260"/>
    </location>
    <ligand>
        <name>substrate</name>
    </ligand>
</feature>
<feature type="active site" description="Proton acceptor" evidence="2">
    <location>
        <position position="330"/>
    </location>
</feature>
<evidence type="ECO:0000256" key="1">
    <source>
        <dbReference type="ARBA" id="ARBA00023239"/>
    </source>
</evidence>
<dbReference type="RefSeq" id="WP_068592667.1">
    <property type="nucleotide sequence ID" value="NZ_LRXL01000045.1"/>
</dbReference>
<dbReference type="PANTHER" id="PTHR12935">
    <property type="entry name" value="GAMMA-GLUTAMYLCYCLOTRANSFERASE"/>
    <property type="match status" value="1"/>
</dbReference>
<feature type="binding site" evidence="3">
    <location>
        <position position="369"/>
    </location>
    <ligand>
        <name>substrate</name>
    </ligand>
</feature>
<dbReference type="InterPro" id="IPR036568">
    <property type="entry name" value="GGCT-like_sf"/>
</dbReference>
<evidence type="ECO:0008006" key="7">
    <source>
        <dbReference type="Google" id="ProtNLM"/>
    </source>
</evidence>
<evidence type="ECO:0000313" key="6">
    <source>
        <dbReference type="Proteomes" id="UP000077013"/>
    </source>
</evidence>
<evidence type="ECO:0000313" key="5">
    <source>
        <dbReference type="EMBL" id="OAB77954.1"/>
    </source>
</evidence>
<dbReference type="SUPFAM" id="SSF110857">
    <property type="entry name" value="Gamma-glutamyl cyclotransferase-like"/>
    <property type="match status" value="1"/>
</dbReference>
<dbReference type="Proteomes" id="UP000077013">
    <property type="component" value="Unassembled WGS sequence"/>
</dbReference>
<keyword evidence="4" id="KW-0472">Membrane</keyword>
<dbReference type="GO" id="GO:0003839">
    <property type="term" value="F:gamma-glutamylcyclotransferase activity"/>
    <property type="evidence" value="ECO:0007669"/>
    <property type="project" value="InterPro"/>
</dbReference>
<dbReference type="AlphaFoldDB" id="A0A167GVS0"/>
<dbReference type="OrthoDB" id="141582at2"/>